<keyword evidence="3" id="KW-1185">Reference proteome</keyword>
<dbReference type="AlphaFoldDB" id="A0A2R8BSK6"/>
<keyword evidence="1" id="KW-0812">Transmembrane</keyword>
<keyword evidence="1" id="KW-1133">Transmembrane helix</keyword>
<accession>A0A2R8BSK6</accession>
<keyword evidence="1" id="KW-0472">Membrane</keyword>
<sequence>MKGWDLFRHSVAMISHNVGAAFRVTGLPYAIILVVTLMFPAVFGVDPDPSPRLGLLFFPAVLLSVLAFLWLAVQWHRYVLTGEIQQGLVPHWHGKLNLAYFGRSILLGLLSIPIFLIAFIPAGLLIAAAPSIWVILLSNTLAFGLAGAIVGRFSPVLPAIAVGHKLSFGDAWRATKGATAPILVMALFLGFLSALPSILIFVGLGIIAVVANLAFQWLITVLSVSVMTTLYGHYVEGRELT</sequence>
<evidence type="ECO:0000313" key="3">
    <source>
        <dbReference type="Proteomes" id="UP000244912"/>
    </source>
</evidence>
<evidence type="ECO:0000256" key="1">
    <source>
        <dbReference type="SAM" id="Phobius"/>
    </source>
</evidence>
<evidence type="ECO:0000313" key="2">
    <source>
        <dbReference type="EMBL" id="SPJ23154.1"/>
    </source>
</evidence>
<dbReference type="OrthoDB" id="7704812at2"/>
<protein>
    <submittedName>
        <fullName evidence="2">Uncharacterized protein</fullName>
    </submittedName>
</protein>
<feature type="transmembrane region" description="Helical" evidence="1">
    <location>
        <begin position="214"/>
        <end position="235"/>
    </location>
</feature>
<feature type="transmembrane region" description="Helical" evidence="1">
    <location>
        <begin position="105"/>
        <end position="135"/>
    </location>
</feature>
<dbReference type="EMBL" id="ONZF01000002">
    <property type="protein sequence ID" value="SPJ23154.1"/>
    <property type="molecule type" value="Genomic_DNA"/>
</dbReference>
<proteinExistence type="predicted"/>
<feature type="transmembrane region" description="Helical" evidence="1">
    <location>
        <begin position="55"/>
        <end position="73"/>
    </location>
</feature>
<name>A0A2R8BSK6_9RHOB</name>
<organism evidence="2 3">
    <name type="scientific">Palleronia abyssalis</name>
    <dbReference type="NCBI Taxonomy" id="1501240"/>
    <lineage>
        <taxon>Bacteria</taxon>
        <taxon>Pseudomonadati</taxon>
        <taxon>Pseudomonadota</taxon>
        <taxon>Alphaproteobacteria</taxon>
        <taxon>Rhodobacterales</taxon>
        <taxon>Roseobacteraceae</taxon>
        <taxon>Palleronia</taxon>
    </lineage>
</organism>
<feature type="transmembrane region" description="Helical" evidence="1">
    <location>
        <begin position="141"/>
        <end position="162"/>
    </location>
</feature>
<dbReference type="Proteomes" id="UP000244912">
    <property type="component" value="Unassembled WGS sequence"/>
</dbReference>
<dbReference type="RefSeq" id="WP_108893016.1">
    <property type="nucleotide sequence ID" value="NZ_ONZF01000002.1"/>
</dbReference>
<feature type="transmembrane region" description="Helical" evidence="1">
    <location>
        <begin position="182"/>
        <end position="208"/>
    </location>
</feature>
<reference evidence="2 3" key="1">
    <citation type="submission" date="2018-03" db="EMBL/GenBank/DDBJ databases">
        <authorList>
            <person name="Keele B.F."/>
        </authorList>
    </citation>
    <scope>NUCLEOTIDE SEQUENCE [LARGE SCALE GENOMIC DNA]</scope>
    <source>
        <strain evidence="2 3">CECT 8504</strain>
    </source>
</reference>
<feature type="transmembrane region" description="Helical" evidence="1">
    <location>
        <begin position="20"/>
        <end position="43"/>
    </location>
</feature>
<gene>
    <name evidence="2" type="ORF">PAA8504_00959</name>
</gene>